<evidence type="ECO:0000313" key="2">
    <source>
        <dbReference type="Proteomes" id="UP001156641"/>
    </source>
</evidence>
<accession>A0ABQ6A417</accession>
<proteinExistence type="predicted"/>
<reference evidence="2" key="1">
    <citation type="journal article" date="2019" name="Int. J. Syst. Evol. Microbiol.">
        <title>The Global Catalogue of Microorganisms (GCM) 10K type strain sequencing project: providing services to taxonomists for standard genome sequencing and annotation.</title>
        <authorList>
            <consortium name="The Broad Institute Genomics Platform"/>
            <consortium name="The Broad Institute Genome Sequencing Center for Infectious Disease"/>
            <person name="Wu L."/>
            <person name="Ma J."/>
        </authorList>
    </citation>
    <scope>NUCLEOTIDE SEQUENCE [LARGE SCALE GENOMIC DNA]</scope>
    <source>
        <strain evidence="2">NBRC 112502</strain>
    </source>
</reference>
<name>A0ABQ6A417_9PROT</name>
<dbReference type="EMBL" id="BSOS01000042">
    <property type="protein sequence ID" value="GLR66904.1"/>
    <property type="molecule type" value="Genomic_DNA"/>
</dbReference>
<dbReference type="RefSeq" id="WP_284257608.1">
    <property type="nucleotide sequence ID" value="NZ_BSOS01000042.1"/>
</dbReference>
<sequence length="166" mass="18425">MADYRSPTVVQQMIPVSDMTSLEHLLLTNIFDAEPHEDKLYLSTYESPASLIWVSRAELEVALAAPENAIYKKVADFTEDLQKSPASETSVMLDVSMMSWEVMLQNVIKRSETLKYISAVTSYTCSKMRLDGWGGYVVLITAGMISGKGTDDILGEMLEDAGIEDE</sequence>
<evidence type="ECO:0000313" key="1">
    <source>
        <dbReference type="EMBL" id="GLR66904.1"/>
    </source>
</evidence>
<protein>
    <submittedName>
        <fullName evidence="1">Uncharacterized protein</fullName>
    </submittedName>
</protein>
<keyword evidence="2" id="KW-1185">Reference proteome</keyword>
<organism evidence="1 2">
    <name type="scientific">Acidocella aquatica</name>
    <dbReference type="NCBI Taxonomy" id="1922313"/>
    <lineage>
        <taxon>Bacteria</taxon>
        <taxon>Pseudomonadati</taxon>
        <taxon>Pseudomonadota</taxon>
        <taxon>Alphaproteobacteria</taxon>
        <taxon>Acetobacterales</taxon>
        <taxon>Acidocellaceae</taxon>
        <taxon>Acidocella</taxon>
    </lineage>
</organism>
<gene>
    <name evidence="1" type="ORF">GCM10010909_15840</name>
</gene>
<dbReference type="Proteomes" id="UP001156641">
    <property type="component" value="Unassembled WGS sequence"/>
</dbReference>
<comment type="caution">
    <text evidence="1">The sequence shown here is derived from an EMBL/GenBank/DDBJ whole genome shotgun (WGS) entry which is preliminary data.</text>
</comment>